<dbReference type="SUPFAM" id="SSF52151">
    <property type="entry name" value="FabD/lysophospholipase-like"/>
    <property type="match status" value="1"/>
</dbReference>
<name>X0W6V1_9ZZZZ</name>
<dbReference type="AlphaFoldDB" id="X0W6V1"/>
<reference evidence="2" key="1">
    <citation type="journal article" date="2014" name="Front. Microbiol.">
        <title>High frequency of phylogenetically diverse reductive dehalogenase-homologous genes in deep subseafloor sedimentary metagenomes.</title>
        <authorList>
            <person name="Kawai M."/>
            <person name="Futagami T."/>
            <person name="Toyoda A."/>
            <person name="Takaki Y."/>
            <person name="Nishi S."/>
            <person name="Hori S."/>
            <person name="Arai W."/>
            <person name="Tsubouchi T."/>
            <person name="Morono Y."/>
            <person name="Uchiyama I."/>
            <person name="Ito T."/>
            <person name="Fujiyama A."/>
            <person name="Inagaki F."/>
            <person name="Takami H."/>
        </authorList>
    </citation>
    <scope>NUCLEOTIDE SEQUENCE</scope>
    <source>
        <strain evidence="2">Expedition CK06-06</strain>
    </source>
</reference>
<feature type="region of interest" description="Disordered" evidence="1">
    <location>
        <begin position="64"/>
        <end position="101"/>
    </location>
</feature>
<sequence length="175" mass="19243">FQPVENCGKLLVDGAIVNPVPVSACRAYEPDVVIAVNLNSETFGKGTVIRASSYDRPASNLIEISQDPTGQHPGIEEAQSSSWLSKLGSDKPKRNSRSKTLGVTGVMMEAFNIIQDRIARTRLAGDPPDFTIRPRLKDMGLTEFHRADEAIDLGYKEGLHRLAELERHEMLETVG</sequence>
<evidence type="ECO:0008006" key="3">
    <source>
        <dbReference type="Google" id="ProtNLM"/>
    </source>
</evidence>
<protein>
    <recommendedName>
        <fullName evidence="3">PNPLA domain-containing protein</fullName>
    </recommendedName>
</protein>
<feature type="non-terminal residue" evidence="2">
    <location>
        <position position="1"/>
    </location>
</feature>
<proteinExistence type="predicted"/>
<gene>
    <name evidence="2" type="ORF">S01H1_55591</name>
</gene>
<comment type="caution">
    <text evidence="2">The sequence shown here is derived from an EMBL/GenBank/DDBJ whole genome shotgun (WGS) entry which is preliminary data.</text>
</comment>
<evidence type="ECO:0000313" key="2">
    <source>
        <dbReference type="EMBL" id="GAG26315.1"/>
    </source>
</evidence>
<organism evidence="2">
    <name type="scientific">marine sediment metagenome</name>
    <dbReference type="NCBI Taxonomy" id="412755"/>
    <lineage>
        <taxon>unclassified sequences</taxon>
        <taxon>metagenomes</taxon>
        <taxon>ecological metagenomes</taxon>
    </lineage>
</organism>
<dbReference type="EMBL" id="BARS01036145">
    <property type="protein sequence ID" value="GAG26315.1"/>
    <property type="molecule type" value="Genomic_DNA"/>
</dbReference>
<dbReference type="InterPro" id="IPR016035">
    <property type="entry name" value="Acyl_Trfase/lysoPLipase"/>
</dbReference>
<accession>X0W6V1</accession>
<evidence type="ECO:0000256" key="1">
    <source>
        <dbReference type="SAM" id="MobiDB-lite"/>
    </source>
</evidence>